<keyword evidence="1" id="KW-0472">Membrane</keyword>
<keyword evidence="1" id="KW-0812">Transmembrane</keyword>
<dbReference type="Proteomes" id="UP000605992">
    <property type="component" value="Unassembled WGS sequence"/>
</dbReference>
<keyword evidence="4" id="KW-1185">Reference proteome</keyword>
<feature type="transmembrane region" description="Helical" evidence="1">
    <location>
        <begin position="7"/>
        <end position="26"/>
    </location>
</feature>
<dbReference type="RefSeq" id="WP_203947857.1">
    <property type="nucleotide sequence ID" value="NZ_BOOR01000055.1"/>
</dbReference>
<accession>A0A8J3V4P8</accession>
<protein>
    <recommendedName>
        <fullName evidence="2">Phosphatidic acid phosphatase type 2/haloperoxidase domain-containing protein</fullName>
    </recommendedName>
</protein>
<proteinExistence type="predicted"/>
<feature type="transmembrane region" description="Helical" evidence="1">
    <location>
        <begin position="171"/>
        <end position="190"/>
    </location>
</feature>
<organism evidence="3 4">
    <name type="scientific">Planotetraspora thailandica</name>
    <dbReference type="NCBI Taxonomy" id="487172"/>
    <lineage>
        <taxon>Bacteria</taxon>
        <taxon>Bacillati</taxon>
        <taxon>Actinomycetota</taxon>
        <taxon>Actinomycetes</taxon>
        <taxon>Streptosporangiales</taxon>
        <taxon>Streptosporangiaceae</taxon>
        <taxon>Planotetraspora</taxon>
    </lineage>
</organism>
<feature type="transmembrane region" description="Helical" evidence="1">
    <location>
        <begin position="143"/>
        <end position="165"/>
    </location>
</feature>
<dbReference type="InterPro" id="IPR000326">
    <property type="entry name" value="PAP2/HPO"/>
</dbReference>
<feature type="transmembrane region" description="Helical" evidence="1">
    <location>
        <begin position="115"/>
        <end position="136"/>
    </location>
</feature>
<dbReference type="Gene3D" id="1.20.144.10">
    <property type="entry name" value="Phosphatidic acid phosphatase type 2/haloperoxidase"/>
    <property type="match status" value="1"/>
</dbReference>
<dbReference type="SUPFAM" id="SSF48317">
    <property type="entry name" value="Acid phosphatase/Vanadium-dependent haloperoxidase"/>
    <property type="match status" value="1"/>
</dbReference>
<dbReference type="Pfam" id="PF01569">
    <property type="entry name" value="PAP2"/>
    <property type="match status" value="1"/>
</dbReference>
<feature type="transmembrane region" description="Helical" evidence="1">
    <location>
        <begin position="85"/>
        <end position="103"/>
    </location>
</feature>
<dbReference type="AlphaFoldDB" id="A0A8J3V4P8"/>
<name>A0A8J3V4P8_9ACTN</name>
<evidence type="ECO:0000313" key="3">
    <source>
        <dbReference type="EMBL" id="GII57744.1"/>
    </source>
</evidence>
<gene>
    <name evidence="3" type="ORF">Pth03_61330</name>
</gene>
<sequence>MTGVRARAAGATAGAAVTLGLGLWVAGERRPDALDAGLLRGITGSIGDDGALLRVALLPTEPYVLVPLIALMTVACALRRRWDAVIFCLVGSVVPVALNTWVLKPLFDRPLGDYLAYPSGHTVSLVSALTVLVVLARRGTARVVAATAAVIVTLIAGAALVGSGFHYPTDVVGGACFAVAAVLASSFLLGRHRHESGRP</sequence>
<feature type="transmembrane region" description="Helical" evidence="1">
    <location>
        <begin position="62"/>
        <end position="78"/>
    </location>
</feature>
<reference evidence="3" key="1">
    <citation type="submission" date="2021-01" db="EMBL/GenBank/DDBJ databases">
        <title>Whole genome shotgun sequence of Planotetraspora thailandica NBRC 104271.</title>
        <authorList>
            <person name="Komaki H."/>
            <person name="Tamura T."/>
        </authorList>
    </citation>
    <scope>NUCLEOTIDE SEQUENCE</scope>
    <source>
        <strain evidence="3">NBRC 104271</strain>
    </source>
</reference>
<comment type="caution">
    <text evidence="3">The sequence shown here is derived from an EMBL/GenBank/DDBJ whole genome shotgun (WGS) entry which is preliminary data.</text>
</comment>
<dbReference type="EMBL" id="BOOR01000055">
    <property type="protein sequence ID" value="GII57744.1"/>
    <property type="molecule type" value="Genomic_DNA"/>
</dbReference>
<evidence type="ECO:0000259" key="2">
    <source>
        <dbReference type="Pfam" id="PF01569"/>
    </source>
</evidence>
<evidence type="ECO:0000256" key="1">
    <source>
        <dbReference type="SAM" id="Phobius"/>
    </source>
</evidence>
<dbReference type="InterPro" id="IPR036938">
    <property type="entry name" value="PAP2/HPO_sf"/>
</dbReference>
<feature type="domain" description="Phosphatidic acid phosphatase type 2/haloperoxidase" evidence="2">
    <location>
        <begin position="115"/>
        <end position="185"/>
    </location>
</feature>
<keyword evidence="1" id="KW-1133">Transmembrane helix</keyword>
<evidence type="ECO:0000313" key="4">
    <source>
        <dbReference type="Proteomes" id="UP000605992"/>
    </source>
</evidence>